<evidence type="ECO:0000313" key="18">
    <source>
        <dbReference type="Proteomes" id="UP000654075"/>
    </source>
</evidence>
<comment type="catalytic activity">
    <reaction evidence="9">
        <text>D-xylose(out) = D-xylose(in)</text>
        <dbReference type="Rhea" id="RHEA:78427"/>
        <dbReference type="ChEBI" id="CHEBI:53455"/>
    </reaction>
    <physiologicalReaction direction="left-to-right" evidence="9">
        <dbReference type="Rhea" id="RHEA:78428"/>
    </physiologicalReaction>
</comment>
<dbReference type="GO" id="GO:0016020">
    <property type="term" value="C:membrane"/>
    <property type="evidence" value="ECO:0007669"/>
    <property type="project" value="UniProtKB-SubCell"/>
</dbReference>
<evidence type="ECO:0000256" key="8">
    <source>
        <dbReference type="ARBA" id="ARBA00044648"/>
    </source>
</evidence>
<feature type="transmembrane region" description="Helical" evidence="14">
    <location>
        <begin position="127"/>
        <end position="151"/>
    </location>
</feature>
<evidence type="ECO:0000256" key="13">
    <source>
        <dbReference type="ARBA" id="ARBA00044780"/>
    </source>
</evidence>
<dbReference type="Gene3D" id="1.20.1250.20">
    <property type="entry name" value="MFS general substrate transporter like domains"/>
    <property type="match status" value="1"/>
</dbReference>
<evidence type="ECO:0000256" key="6">
    <source>
        <dbReference type="ARBA" id="ARBA00023136"/>
    </source>
</evidence>
<comment type="subcellular location">
    <subcellularLocation>
        <location evidence="1">Membrane</location>
        <topology evidence="1">Multi-pass membrane protein</topology>
    </subcellularLocation>
</comment>
<comment type="catalytic activity">
    <reaction evidence="11">
        <text>D-glucosamine(out) = D-glucosamine(in)</text>
        <dbReference type="Rhea" id="RHEA:78423"/>
        <dbReference type="ChEBI" id="CHEBI:58723"/>
    </reaction>
    <physiologicalReaction direction="left-to-right" evidence="11">
        <dbReference type="Rhea" id="RHEA:78424"/>
    </physiologicalReaction>
</comment>
<dbReference type="PROSITE" id="PS50850">
    <property type="entry name" value="MFS"/>
    <property type="match status" value="1"/>
</dbReference>
<evidence type="ECO:0000256" key="2">
    <source>
        <dbReference type="ARBA" id="ARBA00010992"/>
    </source>
</evidence>
<dbReference type="OrthoDB" id="6612291at2759"/>
<dbReference type="SUPFAM" id="SSF103473">
    <property type="entry name" value="MFS general substrate transporter"/>
    <property type="match status" value="1"/>
</dbReference>
<feature type="transmembrane region" description="Helical" evidence="14">
    <location>
        <begin position="61"/>
        <end position="79"/>
    </location>
</feature>
<feature type="non-terminal residue" evidence="16">
    <location>
        <position position="210"/>
    </location>
</feature>
<dbReference type="PANTHER" id="PTHR48022">
    <property type="entry name" value="PLASTIDIC GLUCOSE TRANSPORTER 4"/>
    <property type="match status" value="1"/>
</dbReference>
<dbReference type="InterPro" id="IPR005828">
    <property type="entry name" value="MFS_sugar_transport-like"/>
</dbReference>
<comment type="catalytic activity">
    <reaction evidence="12">
        <text>D-fructose(out) = D-fructose(in)</text>
        <dbReference type="Rhea" id="RHEA:60372"/>
        <dbReference type="ChEBI" id="CHEBI:37721"/>
    </reaction>
    <physiologicalReaction direction="left-to-right" evidence="12">
        <dbReference type="Rhea" id="RHEA:60373"/>
    </physiologicalReaction>
</comment>
<comment type="catalytic activity">
    <reaction evidence="8">
        <text>D-glucose(out) = D-glucose(in)</text>
        <dbReference type="Rhea" id="RHEA:60376"/>
        <dbReference type="ChEBI" id="CHEBI:4167"/>
    </reaction>
    <physiologicalReaction direction="left-to-right" evidence="8">
        <dbReference type="Rhea" id="RHEA:60377"/>
    </physiologicalReaction>
</comment>
<dbReference type="Proteomes" id="UP000654075">
    <property type="component" value="Unassembled WGS sequence"/>
</dbReference>
<evidence type="ECO:0000256" key="1">
    <source>
        <dbReference type="ARBA" id="ARBA00004141"/>
    </source>
</evidence>
<comment type="catalytic activity">
    <reaction evidence="7">
        <text>D-galactose(in) = D-galactose(out)</text>
        <dbReference type="Rhea" id="RHEA:34915"/>
        <dbReference type="ChEBI" id="CHEBI:4139"/>
    </reaction>
    <physiologicalReaction direction="right-to-left" evidence="7">
        <dbReference type="Rhea" id="RHEA:34917"/>
    </physiologicalReaction>
</comment>
<evidence type="ECO:0000256" key="7">
    <source>
        <dbReference type="ARBA" id="ARBA00044637"/>
    </source>
</evidence>
<evidence type="ECO:0000256" key="5">
    <source>
        <dbReference type="ARBA" id="ARBA00022989"/>
    </source>
</evidence>
<gene>
    <name evidence="16" type="ORF">PGLA1383_LOCUS17</name>
    <name evidence="17" type="ORF">PGLA2088_LOCUS4440</name>
</gene>
<evidence type="ECO:0000313" key="16">
    <source>
        <dbReference type="EMBL" id="CAE8580984.1"/>
    </source>
</evidence>
<keyword evidence="5 14" id="KW-1133">Transmembrane helix</keyword>
<comment type="caution">
    <text evidence="16">The sequence shown here is derived from an EMBL/GenBank/DDBJ whole genome shotgun (WGS) entry which is preliminary data.</text>
</comment>
<dbReference type="OMA" id="CGINALM"/>
<dbReference type="InterPro" id="IPR036259">
    <property type="entry name" value="MFS_trans_sf"/>
</dbReference>
<feature type="transmembrane region" description="Helical" evidence="14">
    <location>
        <begin position="157"/>
        <end position="174"/>
    </location>
</feature>
<dbReference type="Pfam" id="PF00083">
    <property type="entry name" value="Sugar_tr"/>
    <property type="match status" value="1"/>
</dbReference>
<feature type="transmembrane region" description="Helical" evidence="14">
    <location>
        <begin position="91"/>
        <end position="115"/>
    </location>
</feature>
<evidence type="ECO:0000256" key="14">
    <source>
        <dbReference type="SAM" id="Phobius"/>
    </source>
</evidence>
<dbReference type="Proteomes" id="UP000626109">
    <property type="component" value="Unassembled WGS sequence"/>
</dbReference>
<dbReference type="InterPro" id="IPR050360">
    <property type="entry name" value="MFS_Sugar_Transporters"/>
</dbReference>
<evidence type="ECO:0000313" key="17">
    <source>
        <dbReference type="EMBL" id="CAE8646037.1"/>
    </source>
</evidence>
<evidence type="ECO:0000256" key="12">
    <source>
        <dbReference type="ARBA" id="ARBA00044710"/>
    </source>
</evidence>
<dbReference type="InterPro" id="IPR020846">
    <property type="entry name" value="MFS_dom"/>
</dbReference>
<dbReference type="EMBL" id="CAJNNV010000003">
    <property type="protein sequence ID" value="CAE8580984.1"/>
    <property type="molecule type" value="Genomic_DNA"/>
</dbReference>
<dbReference type="InterPro" id="IPR005829">
    <property type="entry name" value="Sugar_transporter_CS"/>
</dbReference>
<comment type="catalytic activity">
    <reaction evidence="10">
        <text>D-mannose(out) = D-mannose(in)</text>
        <dbReference type="Rhea" id="RHEA:78391"/>
        <dbReference type="ChEBI" id="CHEBI:4208"/>
    </reaction>
    <physiologicalReaction direction="left-to-right" evidence="10">
        <dbReference type="Rhea" id="RHEA:78392"/>
    </physiologicalReaction>
</comment>
<reference evidence="16" key="1">
    <citation type="submission" date="2021-02" db="EMBL/GenBank/DDBJ databases">
        <authorList>
            <person name="Dougan E. K."/>
            <person name="Rhodes N."/>
            <person name="Thang M."/>
            <person name="Chan C."/>
        </authorList>
    </citation>
    <scope>NUCLEOTIDE SEQUENCE</scope>
</reference>
<dbReference type="PROSITE" id="PS00216">
    <property type="entry name" value="SUGAR_TRANSPORT_1"/>
    <property type="match status" value="1"/>
</dbReference>
<comment type="subunit">
    <text evidence="3">Homodimer.</text>
</comment>
<evidence type="ECO:0000256" key="4">
    <source>
        <dbReference type="ARBA" id="ARBA00022692"/>
    </source>
</evidence>
<evidence type="ECO:0000256" key="9">
    <source>
        <dbReference type="ARBA" id="ARBA00044656"/>
    </source>
</evidence>
<keyword evidence="4 14" id="KW-0812">Transmembrane</keyword>
<evidence type="ECO:0000256" key="3">
    <source>
        <dbReference type="ARBA" id="ARBA00011738"/>
    </source>
</evidence>
<proteinExistence type="inferred from homology"/>
<evidence type="ECO:0000259" key="15">
    <source>
        <dbReference type="PROSITE" id="PS50850"/>
    </source>
</evidence>
<comment type="similarity">
    <text evidence="2">Belongs to the major facilitator superfamily. Sugar transporter (TC 2.A.1.1) family.</text>
</comment>
<dbReference type="GO" id="GO:0005351">
    <property type="term" value="F:carbohydrate:proton symporter activity"/>
    <property type="evidence" value="ECO:0007669"/>
    <property type="project" value="TreeGrafter"/>
</dbReference>
<name>A0A813D0G3_POLGL</name>
<organism evidence="16 18">
    <name type="scientific">Polarella glacialis</name>
    <name type="common">Dinoflagellate</name>
    <dbReference type="NCBI Taxonomy" id="89957"/>
    <lineage>
        <taxon>Eukaryota</taxon>
        <taxon>Sar</taxon>
        <taxon>Alveolata</taxon>
        <taxon>Dinophyceae</taxon>
        <taxon>Suessiales</taxon>
        <taxon>Suessiaceae</taxon>
        <taxon>Polarella</taxon>
    </lineage>
</organism>
<sequence length="210" mass="22558">LAAFQQLCGINALMSYSNSLFRQAGIEPSKLTVASTVMAATNVGVSAVISRVVDHWGRRRLLLTGSLLQACSMAAITYMDTDAPGSFTGLVTVACFTTFVASFSAGLGAVTWLYLSEIYPMEIRGAALSACGVINWLSCFLVVFVARFLSLHHCCKLLAVLSSIGFLCVYLWVVETKGCSMDDSPLTPRSCLSARTSSTMLTTPREDPKE</sequence>
<dbReference type="InterPro" id="IPR003663">
    <property type="entry name" value="Sugar/inositol_transpt"/>
</dbReference>
<protein>
    <recommendedName>
        <fullName evidence="13">Hexose transporter 1</fullName>
    </recommendedName>
</protein>
<accession>A0A813D0G3</accession>
<feature type="transmembrane region" description="Helical" evidence="14">
    <location>
        <begin position="31"/>
        <end position="49"/>
    </location>
</feature>
<keyword evidence="18" id="KW-1185">Reference proteome</keyword>
<keyword evidence="6 14" id="KW-0472">Membrane</keyword>
<dbReference type="EMBL" id="CAJNNW010004050">
    <property type="protein sequence ID" value="CAE8646037.1"/>
    <property type="molecule type" value="Genomic_DNA"/>
</dbReference>
<evidence type="ECO:0000256" key="10">
    <source>
        <dbReference type="ARBA" id="ARBA00044662"/>
    </source>
</evidence>
<dbReference type="AlphaFoldDB" id="A0A813D0G3"/>
<dbReference type="PANTHER" id="PTHR48022:SF2">
    <property type="entry name" value="PLASTIDIC GLUCOSE TRANSPORTER 4"/>
    <property type="match status" value="1"/>
</dbReference>
<evidence type="ECO:0000256" key="11">
    <source>
        <dbReference type="ARBA" id="ARBA00044668"/>
    </source>
</evidence>
<dbReference type="PRINTS" id="PR00171">
    <property type="entry name" value="SUGRTRNSPORT"/>
</dbReference>
<feature type="domain" description="Major facilitator superfamily (MFS) profile" evidence="15">
    <location>
        <begin position="1"/>
        <end position="177"/>
    </location>
</feature>